<keyword evidence="1" id="KW-0472">Membrane</keyword>
<dbReference type="PANTHER" id="PTHR35394:SF5">
    <property type="entry name" value="DUF3176 DOMAIN-CONTAINING PROTEIN"/>
    <property type="match status" value="1"/>
</dbReference>
<dbReference type="Proteomes" id="UP000800094">
    <property type="component" value="Unassembled WGS sequence"/>
</dbReference>
<name>A0A6A6HUX8_9PLEO</name>
<evidence type="ECO:0000313" key="2">
    <source>
        <dbReference type="EMBL" id="KAF2241916.1"/>
    </source>
</evidence>
<feature type="transmembrane region" description="Helical" evidence="1">
    <location>
        <begin position="7"/>
        <end position="27"/>
    </location>
</feature>
<keyword evidence="1" id="KW-0812">Transmembrane</keyword>
<dbReference type="GeneID" id="54576055"/>
<gene>
    <name evidence="2" type="ORF">BU26DRAFT_393357</name>
</gene>
<dbReference type="RefSeq" id="XP_033676920.1">
    <property type="nucleotide sequence ID" value="XM_033822725.1"/>
</dbReference>
<sequence length="98" mass="11182">REWWWELLTWLFGTCAFATLIILLARFKGQSTEEWKSVVQLSTVVAALSQAAQSSLMVPVASCIGQLKWPWLQTRQPMSYIHIFDEATRGPNGSVWLL</sequence>
<protein>
    <submittedName>
        <fullName evidence="2">Uncharacterized protein</fullName>
    </submittedName>
</protein>
<dbReference type="PANTHER" id="PTHR35394">
    <property type="entry name" value="DUF3176 DOMAIN-CONTAINING PROTEIN"/>
    <property type="match status" value="1"/>
</dbReference>
<keyword evidence="1" id="KW-1133">Transmembrane helix</keyword>
<dbReference type="AlphaFoldDB" id="A0A6A6HUX8"/>
<proteinExistence type="predicted"/>
<dbReference type="InterPro" id="IPR021514">
    <property type="entry name" value="DUF3176"/>
</dbReference>
<evidence type="ECO:0000313" key="3">
    <source>
        <dbReference type="Proteomes" id="UP000800094"/>
    </source>
</evidence>
<feature type="non-terminal residue" evidence="2">
    <location>
        <position position="98"/>
    </location>
</feature>
<reference evidence="2" key="1">
    <citation type="journal article" date="2020" name="Stud. Mycol.">
        <title>101 Dothideomycetes genomes: a test case for predicting lifestyles and emergence of pathogens.</title>
        <authorList>
            <person name="Haridas S."/>
            <person name="Albert R."/>
            <person name="Binder M."/>
            <person name="Bloem J."/>
            <person name="Labutti K."/>
            <person name="Salamov A."/>
            <person name="Andreopoulos B."/>
            <person name="Baker S."/>
            <person name="Barry K."/>
            <person name="Bills G."/>
            <person name="Bluhm B."/>
            <person name="Cannon C."/>
            <person name="Castanera R."/>
            <person name="Culley D."/>
            <person name="Daum C."/>
            <person name="Ezra D."/>
            <person name="Gonzalez J."/>
            <person name="Henrissat B."/>
            <person name="Kuo A."/>
            <person name="Liang C."/>
            <person name="Lipzen A."/>
            <person name="Lutzoni F."/>
            <person name="Magnuson J."/>
            <person name="Mondo S."/>
            <person name="Nolan M."/>
            <person name="Ohm R."/>
            <person name="Pangilinan J."/>
            <person name="Park H.-J."/>
            <person name="Ramirez L."/>
            <person name="Alfaro M."/>
            <person name="Sun H."/>
            <person name="Tritt A."/>
            <person name="Yoshinaga Y."/>
            <person name="Zwiers L.-H."/>
            <person name="Turgeon B."/>
            <person name="Goodwin S."/>
            <person name="Spatafora J."/>
            <person name="Crous P."/>
            <person name="Grigoriev I."/>
        </authorList>
    </citation>
    <scope>NUCLEOTIDE SEQUENCE</scope>
    <source>
        <strain evidence="2">CBS 122368</strain>
    </source>
</reference>
<keyword evidence="3" id="KW-1185">Reference proteome</keyword>
<organism evidence="2 3">
    <name type="scientific">Trematosphaeria pertusa</name>
    <dbReference type="NCBI Taxonomy" id="390896"/>
    <lineage>
        <taxon>Eukaryota</taxon>
        <taxon>Fungi</taxon>
        <taxon>Dikarya</taxon>
        <taxon>Ascomycota</taxon>
        <taxon>Pezizomycotina</taxon>
        <taxon>Dothideomycetes</taxon>
        <taxon>Pleosporomycetidae</taxon>
        <taxon>Pleosporales</taxon>
        <taxon>Massarineae</taxon>
        <taxon>Trematosphaeriaceae</taxon>
        <taxon>Trematosphaeria</taxon>
    </lineage>
</organism>
<accession>A0A6A6HUX8</accession>
<dbReference type="EMBL" id="ML987209">
    <property type="protein sequence ID" value="KAF2241916.1"/>
    <property type="molecule type" value="Genomic_DNA"/>
</dbReference>
<dbReference type="Pfam" id="PF11374">
    <property type="entry name" value="DUF3176"/>
    <property type="match status" value="1"/>
</dbReference>
<evidence type="ECO:0000256" key="1">
    <source>
        <dbReference type="SAM" id="Phobius"/>
    </source>
</evidence>
<dbReference type="OrthoDB" id="5242705at2759"/>
<feature type="non-terminal residue" evidence="2">
    <location>
        <position position="1"/>
    </location>
</feature>